<name>A0A212L1U9_9HYPH</name>
<dbReference type="Gene3D" id="3.90.1690.10">
    <property type="entry name" value="phage-related protein like domain"/>
    <property type="match status" value="1"/>
</dbReference>
<gene>
    <name evidence="1" type="ORF">KL86PLE_100244</name>
</gene>
<evidence type="ECO:0000313" key="1">
    <source>
        <dbReference type="EMBL" id="SCM71510.1"/>
    </source>
</evidence>
<dbReference type="RefSeq" id="WP_288199047.1">
    <property type="nucleotide sequence ID" value="NZ_LT608334.1"/>
</dbReference>
<sequence>MTPTPSDVHVNVPLSNISVAYFQDASAFIADQVFPNIPVDKQSNTYYVYDRGDFNRDEMKERAPSTESEGGGYKLSPDGLYFCRKYSVHKDIPDEVRGNADAAINLDTEASRYLSLKALIRREKLFTGTYFKAGVWAQDLTGVASGASGSQRLRWDDSASDPVVQIKAEKREQQRRTGFKPNTLVIGPQVWDALTEHPDIIDRIKYGQTPGSPAIVSRQTIAALFEIERILVAEAVENTAKEGLAEVSAFIAGKHALLCHVTPAPGLLTPTAGYTFSWTGMYGSSNLGTRVKSFRMDNIESDRIEIDMCMDMRVVGADMGTFWAGIVS</sequence>
<protein>
    <submittedName>
        <fullName evidence="1">Uncharacterized protein</fullName>
    </submittedName>
</protein>
<proteinExistence type="predicted"/>
<dbReference type="AlphaFoldDB" id="A0A212L1U9"/>
<dbReference type="InterPro" id="IPR053738">
    <property type="entry name" value="Lambda_capsid_assembly"/>
</dbReference>
<reference evidence="1" key="1">
    <citation type="submission" date="2016-08" db="EMBL/GenBank/DDBJ databases">
        <authorList>
            <person name="Seilhamer J.J."/>
        </authorList>
    </citation>
    <scope>NUCLEOTIDE SEQUENCE</scope>
    <source>
        <strain evidence="1">86</strain>
    </source>
</reference>
<organism evidence="1">
    <name type="scientific">uncultured Pleomorphomonas sp</name>
    <dbReference type="NCBI Taxonomy" id="442121"/>
    <lineage>
        <taxon>Bacteria</taxon>
        <taxon>Pseudomonadati</taxon>
        <taxon>Pseudomonadota</taxon>
        <taxon>Alphaproteobacteria</taxon>
        <taxon>Hyphomicrobiales</taxon>
        <taxon>Pleomorphomonadaceae</taxon>
        <taxon>Pleomorphomonas</taxon>
        <taxon>environmental samples</taxon>
    </lineage>
</organism>
<accession>A0A212L1U9</accession>
<dbReference type="EMBL" id="FMJD01000002">
    <property type="protein sequence ID" value="SCM71510.1"/>
    <property type="molecule type" value="Genomic_DNA"/>
</dbReference>